<keyword evidence="4" id="KW-1185">Reference proteome</keyword>
<keyword evidence="2" id="KW-1133">Transmembrane helix</keyword>
<accession>A0A2G8JE84</accession>
<evidence type="ECO:0000313" key="3">
    <source>
        <dbReference type="EMBL" id="PIK34060.1"/>
    </source>
</evidence>
<protein>
    <submittedName>
        <fullName evidence="3">Uncharacterized protein</fullName>
    </submittedName>
</protein>
<feature type="transmembrane region" description="Helical" evidence="2">
    <location>
        <begin position="20"/>
        <end position="40"/>
    </location>
</feature>
<gene>
    <name evidence="3" type="ORF">BSL78_29121</name>
</gene>
<feature type="compositionally biased region" description="Polar residues" evidence="1">
    <location>
        <begin position="126"/>
        <end position="135"/>
    </location>
</feature>
<proteinExistence type="predicted"/>
<feature type="region of interest" description="Disordered" evidence="1">
    <location>
        <begin position="93"/>
        <end position="143"/>
    </location>
</feature>
<dbReference type="Proteomes" id="UP000230750">
    <property type="component" value="Unassembled WGS sequence"/>
</dbReference>
<organism evidence="3 4">
    <name type="scientific">Stichopus japonicus</name>
    <name type="common">Sea cucumber</name>
    <dbReference type="NCBI Taxonomy" id="307972"/>
    <lineage>
        <taxon>Eukaryota</taxon>
        <taxon>Metazoa</taxon>
        <taxon>Echinodermata</taxon>
        <taxon>Eleutherozoa</taxon>
        <taxon>Echinozoa</taxon>
        <taxon>Holothuroidea</taxon>
        <taxon>Aspidochirotacea</taxon>
        <taxon>Aspidochirotida</taxon>
        <taxon>Stichopodidae</taxon>
        <taxon>Apostichopus</taxon>
    </lineage>
</organism>
<sequence length="143" mass="15883">MTLVPTPVSFQHVCCQGVLFIVPSTIFLVMSVALTSIHLTGKSERSELLKTSETPGQCVSSAVIMDDPQTVSQTLERLNLHFQRLVSLVPTQDHFQKSAPKNKGYPRDEEPVAKKVKKKSAPVKNLSKNDVTVQNQDRELGRK</sequence>
<name>A0A2G8JE84_STIJA</name>
<dbReference type="EMBL" id="MRZV01002301">
    <property type="protein sequence ID" value="PIK34060.1"/>
    <property type="molecule type" value="Genomic_DNA"/>
</dbReference>
<evidence type="ECO:0000256" key="2">
    <source>
        <dbReference type="SAM" id="Phobius"/>
    </source>
</evidence>
<evidence type="ECO:0000256" key="1">
    <source>
        <dbReference type="SAM" id="MobiDB-lite"/>
    </source>
</evidence>
<keyword evidence="2" id="KW-0472">Membrane</keyword>
<reference evidence="3 4" key="1">
    <citation type="journal article" date="2017" name="PLoS Biol.">
        <title>The sea cucumber genome provides insights into morphological evolution and visceral regeneration.</title>
        <authorList>
            <person name="Zhang X."/>
            <person name="Sun L."/>
            <person name="Yuan J."/>
            <person name="Sun Y."/>
            <person name="Gao Y."/>
            <person name="Zhang L."/>
            <person name="Li S."/>
            <person name="Dai H."/>
            <person name="Hamel J.F."/>
            <person name="Liu C."/>
            <person name="Yu Y."/>
            <person name="Liu S."/>
            <person name="Lin W."/>
            <person name="Guo K."/>
            <person name="Jin S."/>
            <person name="Xu P."/>
            <person name="Storey K.B."/>
            <person name="Huan P."/>
            <person name="Zhang T."/>
            <person name="Zhou Y."/>
            <person name="Zhang J."/>
            <person name="Lin C."/>
            <person name="Li X."/>
            <person name="Xing L."/>
            <person name="Huo D."/>
            <person name="Sun M."/>
            <person name="Wang L."/>
            <person name="Mercier A."/>
            <person name="Li F."/>
            <person name="Yang H."/>
            <person name="Xiang J."/>
        </authorList>
    </citation>
    <scope>NUCLEOTIDE SEQUENCE [LARGE SCALE GENOMIC DNA]</scope>
    <source>
        <strain evidence="3">Shaxun</strain>
        <tissue evidence="3">Muscle</tissue>
    </source>
</reference>
<dbReference type="AlphaFoldDB" id="A0A2G8JE84"/>
<evidence type="ECO:0000313" key="4">
    <source>
        <dbReference type="Proteomes" id="UP000230750"/>
    </source>
</evidence>
<keyword evidence="2" id="KW-0812">Transmembrane</keyword>
<comment type="caution">
    <text evidence="3">The sequence shown here is derived from an EMBL/GenBank/DDBJ whole genome shotgun (WGS) entry which is preliminary data.</text>
</comment>